<sequence>MDLLPSRSFFGFVAIGCGAYVARELCVIYFVKPWDKEENGYERSPPRGNFPDLRLHNNLMANHLTPELYESLRQLTTDSGFTIDQAIQVGVDNLGVPWQRTSGIIAGDRESYEVFAPLFDGIIEEYHGHKKKDFHSRDMDSRKIVDGQLNSEYALSQGPPGARRNLEGLIRMVFVRLGGEWSQGEFEGEYKPIAEFPDPKLGSLNVSSHPTSPLITCSGRARDWPESRGIFRNKDNTFVVFVNEDDHVQFRCFDKGGNLQNVFDKLVRGMAAFERELKKSGEEFIWDDHLGYIVSDPIYLGTALEVRVRVKLHHLSTDPRLRWILTSYKLEKRRTGISEGELLSGVMFIHSTQTLGVSEVHSVQRLCDGVNRLIELERMLEQGEDIDDALPTPQVPRGQLEFNL</sequence>
<feature type="domain" description="Phosphagen kinase C-terminal" evidence="9">
    <location>
        <begin position="212"/>
        <end position="380"/>
    </location>
</feature>
<evidence type="ECO:0000256" key="4">
    <source>
        <dbReference type="ARBA" id="ARBA00022777"/>
    </source>
</evidence>
<protein>
    <submittedName>
        <fullName evidence="10">Creatine kinase S-type, mitochondrial</fullName>
        <ecNumber evidence="10">2.7.3.2</ecNumber>
    </submittedName>
</protein>
<keyword evidence="3 7" id="KW-0547">Nucleotide-binding</keyword>
<keyword evidence="11" id="KW-1185">Reference proteome</keyword>
<evidence type="ECO:0000259" key="9">
    <source>
        <dbReference type="PROSITE" id="PS51510"/>
    </source>
</evidence>
<dbReference type="PROSITE" id="PS51510">
    <property type="entry name" value="PHOSPHAGEN_KINASE_C"/>
    <property type="match status" value="1"/>
</dbReference>
<evidence type="ECO:0000256" key="3">
    <source>
        <dbReference type="ARBA" id="ARBA00022741"/>
    </source>
</evidence>
<evidence type="ECO:0000256" key="1">
    <source>
        <dbReference type="ARBA" id="ARBA00006798"/>
    </source>
</evidence>
<dbReference type="EMBL" id="MU825890">
    <property type="protein sequence ID" value="KAJ7384192.1"/>
    <property type="molecule type" value="Genomic_DNA"/>
</dbReference>
<dbReference type="InterPro" id="IPR036802">
    <property type="entry name" value="ATP-guanido_PTrfase_N_sf"/>
</dbReference>
<dbReference type="PANTHER" id="PTHR11547:SF57">
    <property type="entry name" value="PHOSPHAGEN KINASE C-TERMINAL DOMAIN-CONTAINING PROTEIN"/>
    <property type="match status" value="1"/>
</dbReference>
<evidence type="ECO:0000256" key="5">
    <source>
        <dbReference type="ARBA" id="ARBA00022840"/>
    </source>
</evidence>
<dbReference type="InterPro" id="IPR022414">
    <property type="entry name" value="ATP-guanido_PTrfase_cat"/>
</dbReference>
<evidence type="ECO:0000256" key="7">
    <source>
        <dbReference type="PROSITE-ProRule" id="PRU00843"/>
    </source>
</evidence>
<dbReference type="SUPFAM" id="SSF55931">
    <property type="entry name" value="Glutamine synthetase/guanido kinase"/>
    <property type="match status" value="1"/>
</dbReference>
<keyword evidence="4 7" id="KW-0418">Kinase</keyword>
<dbReference type="Pfam" id="PF02807">
    <property type="entry name" value="ATP-gua_PtransN"/>
    <property type="match status" value="1"/>
</dbReference>
<dbReference type="Proteomes" id="UP001163046">
    <property type="component" value="Unassembled WGS sequence"/>
</dbReference>
<evidence type="ECO:0000259" key="8">
    <source>
        <dbReference type="PROSITE" id="PS51509"/>
    </source>
</evidence>
<dbReference type="InterPro" id="IPR022413">
    <property type="entry name" value="ATP-guanido_PTrfase_N"/>
</dbReference>
<dbReference type="PANTHER" id="PTHR11547">
    <property type="entry name" value="ARGININE OR CREATINE KINASE"/>
    <property type="match status" value="1"/>
</dbReference>
<organism evidence="10 11">
    <name type="scientific">Desmophyllum pertusum</name>
    <dbReference type="NCBI Taxonomy" id="174260"/>
    <lineage>
        <taxon>Eukaryota</taxon>
        <taxon>Metazoa</taxon>
        <taxon>Cnidaria</taxon>
        <taxon>Anthozoa</taxon>
        <taxon>Hexacorallia</taxon>
        <taxon>Scleractinia</taxon>
        <taxon>Caryophylliina</taxon>
        <taxon>Caryophylliidae</taxon>
        <taxon>Desmophyllum</taxon>
    </lineage>
</organism>
<dbReference type="OrthoDB" id="430219at2759"/>
<feature type="binding site" evidence="7">
    <location>
        <begin position="333"/>
        <end position="338"/>
    </location>
    <ligand>
        <name>ATP</name>
        <dbReference type="ChEBI" id="CHEBI:30616"/>
    </ligand>
</feature>
<evidence type="ECO:0000313" key="11">
    <source>
        <dbReference type="Proteomes" id="UP001163046"/>
    </source>
</evidence>
<dbReference type="InterPro" id="IPR000749">
    <property type="entry name" value="ATP-guanido_PTrfase"/>
</dbReference>
<gene>
    <name evidence="10" type="primary">CKMT2_5</name>
    <name evidence="10" type="ORF">OS493_023521</name>
</gene>
<feature type="binding site" evidence="7">
    <location>
        <begin position="305"/>
        <end position="309"/>
    </location>
    <ligand>
        <name>ATP</name>
        <dbReference type="ChEBI" id="CHEBI:30616"/>
    </ligand>
</feature>
<dbReference type="GO" id="GO:0005524">
    <property type="term" value="F:ATP binding"/>
    <property type="evidence" value="ECO:0007669"/>
    <property type="project" value="UniProtKB-UniRule"/>
</dbReference>
<evidence type="ECO:0000256" key="6">
    <source>
        <dbReference type="PROSITE-ProRule" id="PRU00842"/>
    </source>
</evidence>
<dbReference type="AlphaFoldDB" id="A0A9X0D1Y4"/>
<dbReference type="Pfam" id="PF00217">
    <property type="entry name" value="ATP-gua_Ptrans"/>
    <property type="match status" value="1"/>
</dbReference>
<name>A0A9X0D1Y4_9CNID</name>
<accession>A0A9X0D1Y4</accession>
<comment type="similarity">
    <text evidence="1 6">Belongs to the ATP:guanido phosphotransferase family.</text>
</comment>
<keyword evidence="2 7" id="KW-0808">Transferase</keyword>
<dbReference type="SUPFAM" id="SSF48034">
    <property type="entry name" value="Guanido kinase N-terminal domain"/>
    <property type="match status" value="1"/>
</dbReference>
<proteinExistence type="inferred from homology"/>
<dbReference type="PROSITE" id="PS51509">
    <property type="entry name" value="PHOSPHAGEN_KINASE_N"/>
    <property type="match status" value="1"/>
</dbReference>
<keyword evidence="5 7" id="KW-0067">ATP-binding</keyword>
<evidence type="ECO:0000313" key="10">
    <source>
        <dbReference type="EMBL" id="KAJ7384192.1"/>
    </source>
</evidence>
<reference evidence="10" key="1">
    <citation type="submission" date="2023-01" db="EMBL/GenBank/DDBJ databases">
        <title>Genome assembly of the deep-sea coral Lophelia pertusa.</title>
        <authorList>
            <person name="Herrera S."/>
            <person name="Cordes E."/>
        </authorList>
    </citation>
    <scope>NUCLEOTIDE SEQUENCE</scope>
    <source>
        <strain evidence="10">USNM1676648</strain>
        <tissue evidence="10">Polyp</tissue>
    </source>
</reference>
<feature type="domain" description="Phosphagen kinase N-terminal" evidence="8">
    <location>
        <begin position="42"/>
        <end position="128"/>
    </location>
</feature>
<dbReference type="EC" id="2.7.3.2" evidence="10"/>
<dbReference type="Gene3D" id="3.30.590.10">
    <property type="entry name" value="Glutamine synthetase/guanido kinase, catalytic domain"/>
    <property type="match status" value="1"/>
</dbReference>
<evidence type="ECO:0000256" key="2">
    <source>
        <dbReference type="ARBA" id="ARBA00022679"/>
    </source>
</evidence>
<dbReference type="FunFam" id="1.10.135.10:FF:000005">
    <property type="entry name" value="Glycocyamine kinase beta chain"/>
    <property type="match status" value="1"/>
</dbReference>
<dbReference type="GO" id="GO:0005739">
    <property type="term" value="C:mitochondrion"/>
    <property type="evidence" value="ECO:0007669"/>
    <property type="project" value="TreeGrafter"/>
</dbReference>
<dbReference type="GO" id="GO:0046314">
    <property type="term" value="P:phosphocreatine biosynthetic process"/>
    <property type="evidence" value="ECO:0007669"/>
    <property type="project" value="InterPro"/>
</dbReference>
<comment type="caution">
    <text evidence="10">The sequence shown here is derived from an EMBL/GenBank/DDBJ whole genome shotgun (WGS) entry which is preliminary data.</text>
</comment>
<dbReference type="GO" id="GO:0004111">
    <property type="term" value="F:creatine kinase activity"/>
    <property type="evidence" value="ECO:0007669"/>
    <property type="project" value="UniProtKB-EC"/>
</dbReference>
<dbReference type="Gene3D" id="1.10.135.10">
    <property type="entry name" value="ATP:guanido phosphotransferase, N-terminal domain"/>
    <property type="match status" value="1"/>
</dbReference>
<dbReference type="InterPro" id="IPR014746">
    <property type="entry name" value="Gln_synth/guanido_kin_cat_dom"/>
</dbReference>
<comment type="caution">
    <text evidence="7">Lacks conserved residue(s) required for the propagation of feature annotation.</text>
</comment>